<dbReference type="PANTHER" id="PTHR38480:SF1">
    <property type="entry name" value="SLR0254 PROTEIN"/>
    <property type="match status" value="1"/>
</dbReference>
<keyword evidence="2 5" id="KW-0812">Transmembrane</keyword>
<dbReference type="EMBL" id="OU015584">
    <property type="protein sequence ID" value="CAG5085793.1"/>
    <property type="molecule type" value="Genomic_DNA"/>
</dbReference>
<sequence>MAKTAEIVTAHNVVIQYEMAPIMSRVVASVLDLVIVGFYIFLISILVSALMFSSFRWNSDFGVEMLIFYLLCLPGFFYSFWMEAIFAGQTVGKMAMGLRVIRSNGENASIGDLFLRWVFRFIDLTGSIGALGIVVALSNERSQRLGDLVGNTVVIKLRPTNEFSITDILNIKSSKDYEATYPTIVQMTDEDMLLIKNAMERLKKNPNDAHKDLVRQLAQKTSDRLGMAEVPEKKLTFLKTALQDYIVLTRS</sequence>
<dbReference type="KEGG" id="ptan:CRYO30217_02888"/>
<dbReference type="Proteomes" id="UP000683507">
    <property type="component" value="Chromosome"/>
</dbReference>
<feature type="transmembrane region" description="Helical" evidence="5">
    <location>
        <begin position="67"/>
        <end position="88"/>
    </location>
</feature>
<feature type="domain" description="RDD" evidence="6">
    <location>
        <begin position="20"/>
        <end position="150"/>
    </location>
</feature>
<evidence type="ECO:0000256" key="3">
    <source>
        <dbReference type="ARBA" id="ARBA00022989"/>
    </source>
</evidence>
<keyword evidence="4 5" id="KW-0472">Membrane</keyword>
<gene>
    <name evidence="7" type="ORF">CRYO30217_02888</name>
</gene>
<keyword evidence="8" id="KW-1185">Reference proteome</keyword>
<dbReference type="RefSeq" id="WP_258543087.1">
    <property type="nucleotide sequence ID" value="NZ_OU015584.1"/>
</dbReference>
<dbReference type="AlphaFoldDB" id="A0A916JPJ5"/>
<keyword evidence="3 5" id="KW-1133">Transmembrane helix</keyword>
<dbReference type="Pfam" id="PF06271">
    <property type="entry name" value="RDD"/>
    <property type="match status" value="1"/>
</dbReference>
<comment type="subcellular location">
    <subcellularLocation>
        <location evidence="1">Membrane</location>
        <topology evidence="1">Multi-pass membrane protein</topology>
    </subcellularLocation>
</comment>
<evidence type="ECO:0000256" key="4">
    <source>
        <dbReference type="ARBA" id="ARBA00023136"/>
    </source>
</evidence>
<evidence type="ECO:0000256" key="5">
    <source>
        <dbReference type="SAM" id="Phobius"/>
    </source>
</evidence>
<name>A0A916JPJ5_9FLAO</name>
<evidence type="ECO:0000313" key="8">
    <source>
        <dbReference type="Proteomes" id="UP000683507"/>
    </source>
</evidence>
<evidence type="ECO:0000256" key="2">
    <source>
        <dbReference type="ARBA" id="ARBA00022692"/>
    </source>
</evidence>
<dbReference type="PANTHER" id="PTHR38480">
    <property type="entry name" value="SLR0254 PROTEIN"/>
    <property type="match status" value="1"/>
</dbReference>
<proteinExistence type="predicted"/>
<accession>A0A916JPJ5</accession>
<reference evidence="7" key="1">
    <citation type="submission" date="2021-04" db="EMBL/GenBank/DDBJ databases">
        <authorList>
            <person name="Rodrigo-Torres L."/>
            <person name="Arahal R. D."/>
            <person name="Lucena T."/>
        </authorList>
    </citation>
    <scope>NUCLEOTIDE SEQUENCE</scope>
    <source>
        <strain evidence="7">AS29M-1</strain>
    </source>
</reference>
<feature type="transmembrane region" description="Helical" evidence="5">
    <location>
        <begin position="33"/>
        <end position="55"/>
    </location>
</feature>
<evidence type="ECO:0000259" key="6">
    <source>
        <dbReference type="Pfam" id="PF06271"/>
    </source>
</evidence>
<dbReference type="GO" id="GO:0016020">
    <property type="term" value="C:membrane"/>
    <property type="evidence" value="ECO:0007669"/>
    <property type="project" value="UniProtKB-SubCell"/>
</dbReference>
<dbReference type="InterPro" id="IPR010432">
    <property type="entry name" value="RDD"/>
</dbReference>
<evidence type="ECO:0000313" key="7">
    <source>
        <dbReference type="EMBL" id="CAG5085793.1"/>
    </source>
</evidence>
<organism evidence="7 8">
    <name type="scientific">Parvicella tangerina</name>
    <dbReference type="NCBI Taxonomy" id="2829795"/>
    <lineage>
        <taxon>Bacteria</taxon>
        <taxon>Pseudomonadati</taxon>
        <taxon>Bacteroidota</taxon>
        <taxon>Flavobacteriia</taxon>
        <taxon>Flavobacteriales</taxon>
        <taxon>Parvicellaceae</taxon>
        <taxon>Parvicella</taxon>
    </lineage>
</organism>
<protein>
    <recommendedName>
        <fullName evidence="6">RDD domain-containing protein</fullName>
    </recommendedName>
</protein>
<evidence type="ECO:0000256" key="1">
    <source>
        <dbReference type="ARBA" id="ARBA00004141"/>
    </source>
</evidence>